<dbReference type="InterPro" id="IPR003439">
    <property type="entry name" value="ABC_transporter-like_ATP-bd"/>
</dbReference>
<protein>
    <submittedName>
        <fullName evidence="10">Abc transporter</fullName>
    </submittedName>
    <submittedName>
        <fullName evidence="11">Cystine transport system ATP-binding protein</fullName>
    </submittedName>
</protein>
<keyword evidence="5" id="KW-0547">Nucleotide-binding</keyword>
<dbReference type="STRING" id="640938.TR210_1042"/>
<dbReference type="PROSITE" id="PS50893">
    <property type="entry name" value="ABC_TRANSPORTER_2"/>
    <property type="match status" value="1"/>
</dbReference>
<dbReference type="Pfam" id="PF00005">
    <property type="entry name" value="ABC_tran"/>
    <property type="match status" value="1"/>
</dbReference>
<reference evidence="10 12" key="1">
    <citation type="submission" date="2016-02" db="EMBL/GenBank/DDBJ databases">
        <authorList>
            <person name="Wen L."/>
            <person name="He K."/>
            <person name="Yang H."/>
        </authorList>
    </citation>
    <scope>NUCLEOTIDE SEQUENCE [LARGE SCALE GENOMIC DNA]</scope>
    <source>
        <strain evidence="10">Trichococcus_R210</strain>
    </source>
</reference>
<dbReference type="InterPro" id="IPR030679">
    <property type="entry name" value="ABC_ATPase_HisP-typ"/>
</dbReference>
<dbReference type="InterPro" id="IPR050086">
    <property type="entry name" value="MetN_ABC_transporter-like"/>
</dbReference>
<dbReference type="EMBL" id="FNYT01000005">
    <property type="protein sequence ID" value="SEI95618.1"/>
    <property type="molecule type" value="Genomic_DNA"/>
</dbReference>
<evidence type="ECO:0000256" key="6">
    <source>
        <dbReference type="ARBA" id="ARBA00022840"/>
    </source>
</evidence>
<evidence type="ECO:0000256" key="8">
    <source>
        <dbReference type="ARBA" id="ARBA00023136"/>
    </source>
</evidence>
<dbReference type="Proteomes" id="UP000076878">
    <property type="component" value="Unassembled WGS sequence"/>
</dbReference>
<dbReference type="OrthoDB" id="9804199at2"/>
<dbReference type="InterPro" id="IPR017871">
    <property type="entry name" value="ABC_transporter-like_CS"/>
</dbReference>
<dbReference type="RefSeq" id="WP_068622266.1">
    <property type="nucleotide sequence ID" value="NZ_FJNB01000006.1"/>
</dbReference>
<dbReference type="InterPro" id="IPR003593">
    <property type="entry name" value="AAA+_ATPase"/>
</dbReference>
<dbReference type="PANTHER" id="PTHR43166:SF9">
    <property type="entry name" value="GLUTAMATE_ASPARTATE IMPORT ATP-BINDING PROTEIN GLTL"/>
    <property type="match status" value="1"/>
</dbReference>
<sequence>MIEIKHIQKSYGDFHALKDISLTFRAGETTVIVGPSGSGKSTLLRTLNLLEVPESGILKNGELEVDFSAKLPKETMMAIRKETAMVFQSFNLFPHLSVLENVIEGPITVLKLSKTEATARAKKLLTKVGLADKLNHYPDQLSGGQQQRVAIARALAMEPDFVLFDEPTSALDPELEAEVLRVLKELASEKLSMIIVTHNLEFAREAADRMLFLEDGKVGFDGPTKDFFESTTDPRIARFINSITI</sequence>
<proteinExistence type="inferred from homology"/>
<evidence type="ECO:0000256" key="5">
    <source>
        <dbReference type="ARBA" id="ARBA00022741"/>
    </source>
</evidence>
<evidence type="ECO:0000256" key="1">
    <source>
        <dbReference type="ARBA" id="ARBA00004202"/>
    </source>
</evidence>
<dbReference type="Proteomes" id="UP000199280">
    <property type="component" value="Unassembled WGS sequence"/>
</dbReference>
<organism evidence="10 12">
    <name type="scientific">Trichococcus ilyis</name>
    <dbReference type="NCBI Taxonomy" id="640938"/>
    <lineage>
        <taxon>Bacteria</taxon>
        <taxon>Bacillati</taxon>
        <taxon>Bacillota</taxon>
        <taxon>Bacilli</taxon>
        <taxon>Lactobacillales</taxon>
        <taxon>Carnobacteriaceae</taxon>
        <taxon>Trichococcus</taxon>
    </lineage>
</organism>
<dbReference type="AlphaFoldDB" id="A0A143YJV6"/>
<keyword evidence="6 11" id="KW-0067">ATP-binding</keyword>
<dbReference type="PIRSF" id="PIRSF039085">
    <property type="entry name" value="ABC_ATPase_HisP"/>
    <property type="match status" value="1"/>
</dbReference>
<keyword evidence="4" id="KW-1003">Cell membrane</keyword>
<evidence type="ECO:0000313" key="11">
    <source>
        <dbReference type="EMBL" id="SEI95618.1"/>
    </source>
</evidence>
<dbReference type="GO" id="GO:0005886">
    <property type="term" value="C:plasma membrane"/>
    <property type="evidence" value="ECO:0007669"/>
    <property type="project" value="UniProtKB-SubCell"/>
</dbReference>
<dbReference type="SMART" id="SM00382">
    <property type="entry name" value="AAA"/>
    <property type="match status" value="1"/>
</dbReference>
<gene>
    <name evidence="11" type="ORF">SAMN05216375_105109</name>
    <name evidence="10" type="ORF">TR210_1042</name>
</gene>
<evidence type="ECO:0000256" key="2">
    <source>
        <dbReference type="ARBA" id="ARBA00005417"/>
    </source>
</evidence>
<evidence type="ECO:0000256" key="7">
    <source>
        <dbReference type="ARBA" id="ARBA00022970"/>
    </source>
</evidence>
<comment type="similarity">
    <text evidence="2">Belongs to the ABC transporter superfamily.</text>
</comment>
<dbReference type="PROSITE" id="PS00211">
    <property type="entry name" value="ABC_TRANSPORTER_1"/>
    <property type="match status" value="1"/>
</dbReference>
<dbReference type="GO" id="GO:0015424">
    <property type="term" value="F:ABC-type amino acid transporter activity"/>
    <property type="evidence" value="ECO:0007669"/>
    <property type="project" value="InterPro"/>
</dbReference>
<keyword evidence="8" id="KW-0472">Membrane</keyword>
<comment type="subcellular location">
    <subcellularLocation>
        <location evidence="1">Cell membrane</location>
        <topology evidence="1">Peripheral membrane protein</topology>
    </subcellularLocation>
</comment>
<dbReference type="GO" id="GO:0005524">
    <property type="term" value="F:ATP binding"/>
    <property type="evidence" value="ECO:0007669"/>
    <property type="project" value="UniProtKB-KW"/>
</dbReference>
<evidence type="ECO:0000313" key="12">
    <source>
        <dbReference type="Proteomes" id="UP000076878"/>
    </source>
</evidence>
<evidence type="ECO:0000256" key="3">
    <source>
        <dbReference type="ARBA" id="ARBA00022448"/>
    </source>
</evidence>
<evidence type="ECO:0000259" key="9">
    <source>
        <dbReference type="PROSITE" id="PS50893"/>
    </source>
</evidence>
<keyword evidence="13" id="KW-1185">Reference proteome</keyword>
<dbReference type="InterPro" id="IPR027417">
    <property type="entry name" value="P-loop_NTPase"/>
</dbReference>
<accession>A0A143YJV6</accession>
<evidence type="ECO:0000256" key="4">
    <source>
        <dbReference type="ARBA" id="ARBA00022475"/>
    </source>
</evidence>
<evidence type="ECO:0000313" key="13">
    <source>
        <dbReference type="Proteomes" id="UP000199280"/>
    </source>
</evidence>
<evidence type="ECO:0000313" key="10">
    <source>
        <dbReference type="EMBL" id="CZQ92421.1"/>
    </source>
</evidence>
<dbReference type="Gene3D" id="3.40.50.300">
    <property type="entry name" value="P-loop containing nucleotide triphosphate hydrolases"/>
    <property type="match status" value="1"/>
</dbReference>
<dbReference type="SUPFAM" id="SSF52540">
    <property type="entry name" value="P-loop containing nucleoside triphosphate hydrolases"/>
    <property type="match status" value="1"/>
</dbReference>
<name>A0A143YJV6_9LACT</name>
<reference evidence="11 13" key="2">
    <citation type="submission" date="2016-10" db="EMBL/GenBank/DDBJ databases">
        <authorList>
            <person name="Varghese N."/>
            <person name="Submissions S."/>
        </authorList>
    </citation>
    <scope>NUCLEOTIDE SEQUENCE [LARGE SCALE GENOMIC DNA]</scope>
    <source>
        <strain evidence="11 13">DSM 22150</strain>
    </source>
</reference>
<dbReference type="CDD" id="cd03262">
    <property type="entry name" value="ABC_HisP_GlnQ"/>
    <property type="match status" value="1"/>
</dbReference>
<keyword evidence="7" id="KW-0029">Amino-acid transport</keyword>
<keyword evidence="3" id="KW-0813">Transport</keyword>
<feature type="domain" description="ABC transporter" evidence="9">
    <location>
        <begin position="2"/>
        <end position="240"/>
    </location>
</feature>
<dbReference type="PANTHER" id="PTHR43166">
    <property type="entry name" value="AMINO ACID IMPORT ATP-BINDING PROTEIN"/>
    <property type="match status" value="1"/>
</dbReference>
<dbReference type="GO" id="GO:0016887">
    <property type="term" value="F:ATP hydrolysis activity"/>
    <property type="evidence" value="ECO:0007669"/>
    <property type="project" value="InterPro"/>
</dbReference>
<dbReference type="EMBL" id="FJNB01000006">
    <property type="protein sequence ID" value="CZQ92421.1"/>
    <property type="molecule type" value="Genomic_DNA"/>
</dbReference>